<gene>
    <name evidence="2" type="ORF">M422DRAFT_248310</name>
</gene>
<proteinExistence type="predicted"/>
<evidence type="ECO:0000256" key="1">
    <source>
        <dbReference type="SAM" id="MobiDB-lite"/>
    </source>
</evidence>
<reference evidence="2 3" key="1">
    <citation type="submission" date="2014-06" db="EMBL/GenBank/DDBJ databases">
        <title>Evolutionary Origins and Diversification of the Mycorrhizal Mutualists.</title>
        <authorList>
            <consortium name="DOE Joint Genome Institute"/>
            <consortium name="Mycorrhizal Genomics Consortium"/>
            <person name="Kohler A."/>
            <person name="Kuo A."/>
            <person name="Nagy L.G."/>
            <person name="Floudas D."/>
            <person name="Copeland A."/>
            <person name="Barry K.W."/>
            <person name="Cichocki N."/>
            <person name="Veneault-Fourrey C."/>
            <person name="LaButti K."/>
            <person name="Lindquist E.A."/>
            <person name="Lipzen A."/>
            <person name="Lundell T."/>
            <person name="Morin E."/>
            <person name="Murat C."/>
            <person name="Riley R."/>
            <person name="Ohm R."/>
            <person name="Sun H."/>
            <person name="Tunlid A."/>
            <person name="Henrissat B."/>
            <person name="Grigoriev I.V."/>
            <person name="Hibbett D.S."/>
            <person name="Martin F."/>
        </authorList>
    </citation>
    <scope>NUCLEOTIDE SEQUENCE [LARGE SCALE GENOMIC DNA]</scope>
    <source>
        <strain evidence="2 3">SS14</strain>
    </source>
</reference>
<evidence type="ECO:0000313" key="2">
    <source>
        <dbReference type="EMBL" id="KIJ48130.1"/>
    </source>
</evidence>
<feature type="region of interest" description="Disordered" evidence="1">
    <location>
        <begin position="121"/>
        <end position="196"/>
    </location>
</feature>
<feature type="region of interest" description="Disordered" evidence="1">
    <location>
        <begin position="259"/>
        <end position="287"/>
    </location>
</feature>
<dbReference type="Proteomes" id="UP000054279">
    <property type="component" value="Unassembled WGS sequence"/>
</dbReference>
<protein>
    <submittedName>
        <fullName evidence="2">Uncharacterized protein</fullName>
    </submittedName>
</protein>
<sequence>MPKIYPDLEYQYESSSASLGAVRRCDQHESPTEDEIARFNLNLELSEYLKLFLINVDANVIPLTSEQQLATRESLSVGSSRLIDHNKEFSQFVRQPIPQEGQVYLADIGIPSDHAYYRRMPKEVSSRKGEGTPTYLPAGNYANQYAPGGGQQGSRRSQQGYPSPIPPPPVYHTDGGQPSYIPPPNGTTTNDPSRLYGYANCAVPNPHIQTPYDQHGPRDTRFQDDHNCLIEAPNGSFPHSFPPQLPPLNSYHGVPMGHGAATPHINHANPSQNSLMRSHPSDSPEQPAKFAINEEDTYIYAAFLQFRSCLQRYALRNGDSPAPVKLFWKSVHNNVEASSKTAGEFYTRY</sequence>
<dbReference type="EMBL" id="KN837099">
    <property type="protein sequence ID" value="KIJ48130.1"/>
    <property type="molecule type" value="Genomic_DNA"/>
</dbReference>
<dbReference type="AlphaFoldDB" id="A0A0C9W528"/>
<feature type="compositionally biased region" description="Basic and acidic residues" evidence="1">
    <location>
        <begin position="121"/>
        <end position="130"/>
    </location>
</feature>
<feature type="compositionally biased region" description="Polar residues" evidence="1">
    <location>
        <begin position="268"/>
        <end position="284"/>
    </location>
</feature>
<name>A0A0C9W528_SPHS4</name>
<organism evidence="2 3">
    <name type="scientific">Sphaerobolus stellatus (strain SS14)</name>
    <dbReference type="NCBI Taxonomy" id="990650"/>
    <lineage>
        <taxon>Eukaryota</taxon>
        <taxon>Fungi</taxon>
        <taxon>Dikarya</taxon>
        <taxon>Basidiomycota</taxon>
        <taxon>Agaricomycotina</taxon>
        <taxon>Agaricomycetes</taxon>
        <taxon>Phallomycetidae</taxon>
        <taxon>Geastrales</taxon>
        <taxon>Sphaerobolaceae</taxon>
        <taxon>Sphaerobolus</taxon>
    </lineage>
</organism>
<accession>A0A0C9W528</accession>
<dbReference type="HOGENOM" id="CLU_794939_0_0_1"/>
<keyword evidence="3" id="KW-1185">Reference proteome</keyword>
<feature type="compositionally biased region" description="Low complexity" evidence="1">
    <location>
        <begin position="153"/>
        <end position="162"/>
    </location>
</feature>
<evidence type="ECO:0000313" key="3">
    <source>
        <dbReference type="Proteomes" id="UP000054279"/>
    </source>
</evidence>